<organism evidence="7 8">
    <name type="scientific">Beijerinckia indica subsp. indica (strain ATCC 9039 / DSM 1715 / NCIMB 8712)</name>
    <dbReference type="NCBI Taxonomy" id="395963"/>
    <lineage>
        <taxon>Bacteria</taxon>
        <taxon>Pseudomonadati</taxon>
        <taxon>Pseudomonadota</taxon>
        <taxon>Alphaproteobacteria</taxon>
        <taxon>Hyphomicrobiales</taxon>
        <taxon>Beijerinckiaceae</taxon>
        <taxon>Beijerinckia</taxon>
    </lineage>
</organism>
<dbReference type="CDD" id="cd22268">
    <property type="entry name" value="DPBB_RlpA-like"/>
    <property type="match status" value="1"/>
</dbReference>
<dbReference type="InterPro" id="IPR012997">
    <property type="entry name" value="RplA"/>
</dbReference>
<dbReference type="HOGENOM" id="CLU_042923_1_1_5"/>
<dbReference type="Pfam" id="PF03330">
    <property type="entry name" value="DPBB_1"/>
    <property type="match status" value="1"/>
</dbReference>
<evidence type="ECO:0000313" key="7">
    <source>
        <dbReference type="EMBL" id="ACB95171.1"/>
    </source>
</evidence>
<dbReference type="HAMAP" id="MF_02071">
    <property type="entry name" value="RlpA"/>
    <property type="match status" value="1"/>
</dbReference>
<dbReference type="AlphaFoldDB" id="B2IB87"/>
<dbReference type="PANTHER" id="PTHR34183">
    <property type="entry name" value="ENDOLYTIC PEPTIDOGLYCAN TRANSGLYCOSYLASE RLPA"/>
    <property type="match status" value="1"/>
</dbReference>
<dbReference type="SUPFAM" id="SSF50685">
    <property type="entry name" value="Barwin-like endoglucanases"/>
    <property type="match status" value="1"/>
</dbReference>
<evidence type="ECO:0000256" key="1">
    <source>
        <dbReference type="ARBA" id="ARBA00023239"/>
    </source>
</evidence>
<dbReference type="KEGG" id="bid:Bind_1538"/>
<evidence type="ECO:0000256" key="5">
    <source>
        <dbReference type="SAM" id="MobiDB-lite"/>
    </source>
</evidence>
<keyword evidence="7" id="KW-0449">Lipoprotein</keyword>
<gene>
    <name evidence="3" type="primary">rlpA</name>
    <name evidence="7" type="ordered locus">Bind_1538</name>
</gene>
<accession>B2IB87</accession>
<dbReference type="PANTHER" id="PTHR34183:SF1">
    <property type="entry name" value="ENDOLYTIC PEPTIDOGLYCAN TRANSGLYCOSYLASE RLPA"/>
    <property type="match status" value="1"/>
</dbReference>
<dbReference type="EMBL" id="CP001016">
    <property type="protein sequence ID" value="ACB95171.1"/>
    <property type="molecule type" value="Genomic_DNA"/>
</dbReference>
<dbReference type="GO" id="GO:0008932">
    <property type="term" value="F:lytic endotransglycosylase activity"/>
    <property type="evidence" value="ECO:0007669"/>
    <property type="project" value="UniProtKB-UniRule"/>
</dbReference>
<proteinExistence type="inferred from homology"/>
<evidence type="ECO:0000256" key="2">
    <source>
        <dbReference type="ARBA" id="ARBA00023316"/>
    </source>
</evidence>
<dbReference type="InterPro" id="IPR034718">
    <property type="entry name" value="RlpA"/>
</dbReference>
<dbReference type="eggNOG" id="COG0797">
    <property type="taxonomic scope" value="Bacteria"/>
</dbReference>
<evidence type="ECO:0000259" key="6">
    <source>
        <dbReference type="Pfam" id="PF03330"/>
    </source>
</evidence>
<dbReference type="Gene3D" id="2.40.40.10">
    <property type="entry name" value="RlpA-like domain"/>
    <property type="match status" value="1"/>
</dbReference>
<comment type="similarity">
    <text evidence="3 4">Belongs to the RlpA family.</text>
</comment>
<dbReference type="eggNOG" id="COG3170">
    <property type="taxonomic scope" value="Bacteria"/>
</dbReference>
<dbReference type="EC" id="4.2.2.-" evidence="3"/>
<keyword evidence="2 3" id="KW-0961">Cell wall biogenesis/degradation</keyword>
<feature type="region of interest" description="Disordered" evidence="5">
    <location>
        <begin position="268"/>
        <end position="324"/>
    </location>
</feature>
<protein>
    <recommendedName>
        <fullName evidence="3">Endolytic peptidoglycan transglycosylase RlpA</fullName>
        <ecNumber evidence="3">4.2.2.-</ecNumber>
    </recommendedName>
</protein>
<sequence length="383" mass="40630">MRSKRILFSTSRRTDPFLGDLIPSQSFTRDFADFLRNRRLTLILAASSAALGLAGCAQQPQQRMAAAARSKEYFPSSVYGKASPRVIADGQPVPRGGGTYLVGKPYTVAGHTYYPSEKHTTKVGLASWYGDAFHGRRTANGEIYDRDAVTAASPTLPLPSYARVTNLRNHYSMVVRVNDRGPFASDRIMDVSHTVAQALDFHRTGTAKIKVEYLSPASLNGSDDKILLATLRQDGRPASLGQEAPVMTAQNAEPLRTASTAPLATPISATQPVAPQPQPVQPSIPKPVPAVRLQPMDTPTPAPVASPSSLANSYAPKSPSKADSQALAALAAASLAKPMVKPGKAFGVTVEERPLPPSRPFDLSTIPGAGVPIGASSRSASLR</sequence>
<feature type="region of interest" description="Disordered" evidence="5">
    <location>
        <begin position="351"/>
        <end position="383"/>
    </location>
</feature>
<dbReference type="InterPro" id="IPR036908">
    <property type="entry name" value="RlpA-like_sf"/>
</dbReference>
<reference evidence="7 8" key="2">
    <citation type="journal article" date="2010" name="J. Bacteriol.">
        <title>Complete genome sequence of Beijerinckia indica subsp. indica.</title>
        <authorList>
            <person name="Tamas I."/>
            <person name="Dedysh S.N."/>
            <person name="Liesack W."/>
            <person name="Stott M.B."/>
            <person name="Alam M."/>
            <person name="Murrell J.C."/>
            <person name="Dunfield P.F."/>
        </authorList>
    </citation>
    <scope>NUCLEOTIDE SEQUENCE [LARGE SCALE GENOMIC DNA]</scope>
    <source>
        <strain evidence="8">ATCC 9039 / DSM 1715 / NCIMB 8712</strain>
    </source>
</reference>
<reference evidence="8" key="1">
    <citation type="submission" date="2008-03" db="EMBL/GenBank/DDBJ databases">
        <title>Complete sequence of chromosome of Beijerinckia indica subsp. indica ATCC 9039.</title>
        <authorList>
            <consortium name="US DOE Joint Genome Institute"/>
            <person name="Copeland A."/>
            <person name="Lucas S."/>
            <person name="Lapidus A."/>
            <person name="Glavina del Rio T."/>
            <person name="Dalin E."/>
            <person name="Tice H."/>
            <person name="Bruce D."/>
            <person name="Goodwin L."/>
            <person name="Pitluck S."/>
            <person name="LaButti K."/>
            <person name="Schmutz J."/>
            <person name="Larimer F."/>
            <person name="Land M."/>
            <person name="Hauser L."/>
            <person name="Kyrpides N."/>
            <person name="Mikhailova N."/>
            <person name="Dunfield P.F."/>
            <person name="Dedysh S.N."/>
            <person name="Liesack W."/>
            <person name="Saw J.H."/>
            <person name="Alam M."/>
            <person name="Chen Y."/>
            <person name="Murrell J.C."/>
            <person name="Richardson P."/>
        </authorList>
    </citation>
    <scope>NUCLEOTIDE SEQUENCE [LARGE SCALE GENOMIC DNA]</scope>
    <source>
        <strain evidence="8">ATCC 9039 / DSM 1715 / NCIMB 8712</strain>
    </source>
</reference>
<keyword evidence="1 3" id="KW-0456">Lyase</keyword>
<dbReference type="Proteomes" id="UP000001695">
    <property type="component" value="Chromosome"/>
</dbReference>
<dbReference type="GO" id="GO:0071555">
    <property type="term" value="P:cell wall organization"/>
    <property type="evidence" value="ECO:0007669"/>
    <property type="project" value="UniProtKB-KW"/>
</dbReference>
<feature type="compositionally biased region" description="Pro residues" evidence="5">
    <location>
        <begin position="274"/>
        <end position="288"/>
    </location>
</feature>
<dbReference type="NCBIfam" id="TIGR00413">
    <property type="entry name" value="rlpA"/>
    <property type="match status" value="1"/>
</dbReference>
<comment type="function">
    <text evidence="3">Lytic transglycosylase with a strong preference for naked glycan strands that lack stem peptides.</text>
</comment>
<dbReference type="GO" id="GO:0000270">
    <property type="term" value="P:peptidoglycan metabolic process"/>
    <property type="evidence" value="ECO:0007669"/>
    <property type="project" value="UniProtKB-UniRule"/>
</dbReference>
<dbReference type="RefSeq" id="WP_012384528.1">
    <property type="nucleotide sequence ID" value="NC_010581.1"/>
</dbReference>
<evidence type="ECO:0000256" key="3">
    <source>
        <dbReference type="HAMAP-Rule" id="MF_02071"/>
    </source>
</evidence>
<evidence type="ECO:0000256" key="4">
    <source>
        <dbReference type="RuleBase" id="RU003495"/>
    </source>
</evidence>
<dbReference type="InterPro" id="IPR009009">
    <property type="entry name" value="RlpA-like_DPBB"/>
</dbReference>
<name>B2IB87_BEII9</name>
<dbReference type="STRING" id="395963.Bind_1538"/>
<dbReference type="GO" id="GO:0009279">
    <property type="term" value="C:cell outer membrane"/>
    <property type="evidence" value="ECO:0007669"/>
    <property type="project" value="TreeGrafter"/>
</dbReference>
<keyword evidence="8" id="KW-1185">Reference proteome</keyword>
<evidence type="ECO:0000313" key="8">
    <source>
        <dbReference type="Proteomes" id="UP000001695"/>
    </source>
</evidence>
<feature type="domain" description="RlpA-like protein double-psi beta-barrel" evidence="6">
    <location>
        <begin position="122"/>
        <end position="210"/>
    </location>
</feature>